<evidence type="ECO:0000313" key="3">
    <source>
        <dbReference type="Proteomes" id="UP000259030"/>
    </source>
</evidence>
<proteinExistence type="predicted"/>
<dbReference type="KEGG" id="dfc:DFI_12450"/>
<feature type="transmembrane region" description="Helical" evidence="1">
    <location>
        <begin position="80"/>
        <end position="102"/>
    </location>
</feature>
<reference evidence="2 3" key="1">
    <citation type="submission" date="2017-05" db="EMBL/GenBank/DDBJ databases">
        <title>The complete genome sequence of Deinococcus ficus isolated from the rhizosphere of the Ficus religiosa L. in Taiwan.</title>
        <authorList>
            <person name="Wu K.-M."/>
            <person name="Liao T.-L."/>
            <person name="Liu Y.-M."/>
            <person name="Young C.-C."/>
            <person name="Tsai S.-F."/>
        </authorList>
    </citation>
    <scope>NUCLEOTIDE SEQUENCE [LARGE SCALE GENOMIC DNA]</scope>
    <source>
        <strain evidence="2 3">CC-FR2-10</strain>
    </source>
</reference>
<accession>A0A221SYG7</accession>
<dbReference type="Proteomes" id="UP000259030">
    <property type="component" value="Chromosome"/>
</dbReference>
<gene>
    <name evidence="2" type="ORF">DFI_12450</name>
</gene>
<name>A0A221SYG7_9DEIO</name>
<organism evidence="2 3">
    <name type="scientific">Deinococcus ficus</name>
    <dbReference type="NCBI Taxonomy" id="317577"/>
    <lineage>
        <taxon>Bacteria</taxon>
        <taxon>Thermotogati</taxon>
        <taxon>Deinococcota</taxon>
        <taxon>Deinococci</taxon>
        <taxon>Deinococcales</taxon>
        <taxon>Deinococcaceae</taxon>
        <taxon>Deinococcus</taxon>
    </lineage>
</organism>
<keyword evidence="1" id="KW-0472">Membrane</keyword>
<sequence length="121" mass="13084">MVVLPMLQAVVQQGGLARLAALLHFREAVQAGQEVLRDFQRDLGQGWGGRLGRLGLHGHVRPGAAGQADRDAVVHAAHQVLQFLAFLLLFLCLPGLLHGVLFRGGWSDIATGVCFSGRRDR</sequence>
<keyword evidence="1" id="KW-1133">Transmembrane helix</keyword>
<keyword evidence="3" id="KW-1185">Reference proteome</keyword>
<evidence type="ECO:0000313" key="2">
    <source>
        <dbReference type="EMBL" id="ASN81695.1"/>
    </source>
</evidence>
<dbReference type="AlphaFoldDB" id="A0A221SYG7"/>
<protein>
    <submittedName>
        <fullName evidence="2">Uncharacterized protein</fullName>
    </submittedName>
</protein>
<keyword evidence="1" id="KW-0812">Transmembrane</keyword>
<evidence type="ECO:0000256" key="1">
    <source>
        <dbReference type="SAM" id="Phobius"/>
    </source>
</evidence>
<dbReference type="EMBL" id="CP021081">
    <property type="protein sequence ID" value="ASN81695.1"/>
    <property type="molecule type" value="Genomic_DNA"/>
</dbReference>